<dbReference type="CDD" id="cd04301">
    <property type="entry name" value="NAT_SF"/>
    <property type="match status" value="1"/>
</dbReference>
<dbReference type="AlphaFoldDB" id="A0A5B8LKQ7"/>
<dbReference type="GO" id="GO:0008080">
    <property type="term" value="F:N-acetyltransferase activity"/>
    <property type="evidence" value="ECO:0007669"/>
    <property type="project" value="InterPro"/>
</dbReference>
<sequence length="156" mass="17271">MSTAAIDLREGDVRDLDRVDRMMADAFDSRWGEAWTRNQVIGILAVPGVWLTIAEQNGQAAGFALVRGVLDEAELLLLAVIPEMRRKGVGAALLRSVVSDCAMRGIDSLHLEVRDGNDALKLYRNSGFTKIGERRDYYRGADGRSYSALTLQRSTR</sequence>
<gene>
    <name evidence="4" type="primary">rimI</name>
    <name evidence="4" type="ORF">FPZ24_12305</name>
</gene>
<evidence type="ECO:0000256" key="2">
    <source>
        <dbReference type="ARBA" id="ARBA00023315"/>
    </source>
</evidence>
<keyword evidence="2" id="KW-0012">Acyltransferase</keyword>
<dbReference type="Gene3D" id="3.40.630.30">
    <property type="match status" value="1"/>
</dbReference>
<dbReference type="OrthoDB" id="9804026at2"/>
<evidence type="ECO:0000256" key="1">
    <source>
        <dbReference type="ARBA" id="ARBA00022679"/>
    </source>
</evidence>
<dbReference type="InterPro" id="IPR016181">
    <property type="entry name" value="Acyl_CoA_acyltransferase"/>
</dbReference>
<dbReference type="PANTHER" id="PTHR43877:SF2">
    <property type="entry name" value="AMINOALKYLPHOSPHONATE N-ACETYLTRANSFERASE-RELATED"/>
    <property type="match status" value="1"/>
</dbReference>
<keyword evidence="5" id="KW-1185">Reference proteome</keyword>
<dbReference type="SUPFAM" id="SSF55729">
    <property type="entry name" value="Acyl-CoA N-acyltransferases (Nat)"/>
    <property type="match status" value="1"/>
</dbReference>
<organism evidence="4 5">
    <name type="scientific">Sphingomonas panacisoli</name>
    <dbReference type="NCBI Taxonomy" id="1813879"/>
    <lineage>
        <taxon>Bacteria</taxon>
        <taxon>Pseudomonadati</taxon>
        <taxon>Pseudomonadota</taxon>
        <taxon>Alphaproteobacteria</taxon>
        <taxon>Sphingomonadales</taxon>
        <taxon>Sphingomonadaceae</taxon>
        <taxon>Sphingomonas</taxon>
    </lineage>
</organism>
<dbReference type="KEGG" id="spai:FPZ24_12305"/>
<dbReference type="RefSeq" id="WP_146572407.1">
    <property type="nucleotide sequence ID" value="NZ_CP042306.1"/>
</dbReference>
<dbReference type="InterPro" id="IPR000182">
    <property type="entry name" value="GNAT_dom"/>
</dbReference>
<reference evidence="4 5" key="1">
    <citation type="submission" date="2019-07" db="EMBL/GenBank/DDBJ databases">
        <title>Full genome sequence of Sphingomonas sp. 4R-6-7(HKS19).</title>
        <authorList>
            <person name="Im W.-T."/>
        </authorList>
    </citation>
    <scope>NUCLEOTIDE SEQUENCE [LARGE SCALE GENOMIC DNA]</scope>
    <source>
        <strain evidence="4 5">HKS19</strain>
    </source>
</reference>
<dbReference type="EMBL" id="CP042306">
    <property type="protein sequence ID" value="QDZ08164.1"/>
    <property type="molecule type" value="Genomic_DNA"/>
</dbReference>
<dbReference type="NCBIfam" id="TIGR01575">
    <property type="entry name" value="rimI"/>
    <property type="match status" value="1"/>
</dbReference>
<feature type="domain" description="N-acetyltransferase" evidence="3">
    <location>
        <begin position="6"/>
        <end position="156"/>
    </location>
</feature>
<keyword evidence="1 4" id="KW-0808">Transferase</keyword>
<dbReference type="PANTHER" id="PTHR43877">
    <property type="entry name" value="AMINOALKYLPHOSPHONATE N-ACETYLTRANSFERASE-RELATED-RELATED"/>
    <property type="match status" value="1"/>
</dbReference>
<name>A0A5B8LKQ7_9SPHN</name>
<evidence type="ECO:0000259" key="3">
    <source>
        <dbReference type="PROSITE" id="PS51186"/>
    </source>
</evidence>
<evidence type="ECO:0000313" key="5">
    <source>
        <dbReference type="Proteomes" id="UP000315673"/>
    </source>
</evidence>
<dbReference type="Pfam" id="PF00583">
    <property type="entry name" value="Acetyltransf_1"/>
    <property type="match status" value="1"/>
</dbReference>
<dbReference type="Proteomes" id="UP000315673">
    <property type="component" value="Chromosome"/>
</dbReference>
<protein>
    <submittedName>
        <fullName evidence="4">Ribosomal-protein-alanine N-acetyltransferase</fullName>
    </submittedName>
</protein>
<dbReference type="InterPro" id="IPR006464">
    <property type="entry name" value="AcTrfase_RimI/Ard1"/>
</dbReference>
<proteinExistence type="predicted"/>
<evidence type="ECO:0000313" key="4">
    <source>
        <dbReference type="EMBL" id="QDZ08164.1"/>
    </source>
</evidence>
<dbReference type="PROSITE" id="PS51186">
    <property type="entry name" value="GNAT"/>
    <property type="match status" value="1"/>
</dbReference>
<accession>A0A5B8LKQ7</accession>
<dbReference type="InterPro" id="IPR050832">
    <property type="entry name" value="Bact_Acetyltransf"/>
</dbReference>